<feature type="domain" description="PPIase cyclophilin-type" evidence="5">
    <location>
        <begin position="14"/>
        <end position="165"/>
    </location>
</feature>
<evidence type="ECO:0000256" key="2">
    <source>
        <dbReference type="ARBA" id="ARBA00023110"/>
    </source>
</evidence>
<dbReference type="PRINTS" id="PR00153">
    <property type="entry name" value="CSAPPISMRASE"/>
</dbReference>
<comment type="catalytic activity">
    <reaction evidence="4">
        <text>[protein]-peptidylproline (omega=180) = [protein]-peptidylproline (omega=0)</text>
        <dbReference type="Rhea" id="RHEA:16237"/>
        <dbReference type="Rhea" id="RHEA-COMP:10747"/>
        <dbReference type="Rhea" id="RHEA-COMP:10748"/>
        <dbReference type="ChEBI" id="CHEBI:83833"/>
        <dbReference type="ChEBI" id="CHEBI:83834"/>
        <dbReference type="EC" id="5.2.1.8"/>
    </reaction>
</comment>
<keyword evidence="2 4" id="KW-0697">Rotamase</keyword>
<dbReference type="STRING" id="1833852.B0537_10095"/>
<sequence length="168" mass="18261">MAIDLNKQYIAEINTNLGTFKIKLLASQTPVTVNNFVFLAKNNFYDGVKFHRVIKGFMIQTGDPTGTGAGGPGYTFQDELPPVLPYDTGIVAMANSGPNTNGSQFFICNGEGAKALNNNPNYTVFGQVIEGMEVVQKISATPVQKNKFGELSSPIEDIYIESITIKEE</sequence>
<dbReference type="GO" id="GO:0006457">
    <property type="term" value="P:protein folding"/>
    <property type="evidence" value="ECO:0007669"/>
    <property type="project" value="InterPro"/>
</dbReference>
<dbReference type="Proteomes" id="UP000189464">
    <property type="component" value="Chromosome"/>
</dbReference>
<accession>A0A1S6J0L8</accession>
<gene>
    <name evidence="6" type="ORF">B0537_10095</name>
</gene>
<evidence type="ECO:0000256" key="3">
    <source>
        <dbReference type="ARBA" id="ARBA00023235"/>
    </source>
</evidence>
<dbReference type="Gene3D" id="2.40.100.10">
    <property type="entry name" value="Cyclophilin-like"/>
    <property type="match status" value="1"/>
</dbReference>
<dbReference type="PANTHER" id="PTHR45625:SF4">
    <property type="entry name" value="PEPTIDYLPROLYL ISOMERASE DOMAIN AND WD REPEAT-CONTAINING PROTEIN 1"/>
    <property type="match status" value="1"/>
</dbReference>
<comment type="function">
    <text evidence="1 4">PPIases accelerate the folding of proteins. It catalyzes the cis-trans isomerization of proline imidic peptide bonds in oligopeptides.</text>
</comment>
<proteinExistence type="inferred from homology"/>
<dbReference type="InterPro" id="IPR002130">
    <property type="entry name" value="Cyclophilin-type_PPIase_dom"/>
</dbReference>
<dbReference type="PROSITE" id="PS50072">
    <property type="entry name" value="CSA_PPIASE_2"/>
    <property type="match status" value="1"/>
</dbReference>
<dbReference type="InterPro" id="IPR044666">
    <property type="entry name" value="Cyclophilin_A-like"/>
</dbReference>
<reference evidence="6 7" key="1">
    <citation type="journal article" date="2016" name="Int. J. Syst. Evol. Microbiol.">
        <title>Desulfotomaculum ferrireducens sp. nov., a moderately thermophilic sulfate-reducing and dissimilatory Fe(III)-reducing bacterium isolated from compost.</title>
        <authorList>
            <person name="Yang G."/>
            <person name="Guo J."/>
            <person name="Zhuang L."/>
            <person name="Yuan Y."/>
            <person name="Zhou S."/>
        </authorList>
    </citation>
    <scope>NUCLEOTIDE SEQUENCE [LARGE SCALE GENOMIC DNA]</scope>
    <source>
        <strain evidence="6 7">GSS09</strain>
    </source>
</reference>
<evidence type="ECO:0000256" key="1">
    <source>
        <dbReference type="ARBA" id="ARBA00002388"/>
    </source>
</evidence>
<dbReference type="PROSITE" id="PS00170">
    <property type="entry name" value="CSA_PPIASE_1"/>
    <property type="match status" value="1"/>
</dbReference>
<dbReference type="EC" id="5.2.1.8" evidence="4"/>
<dbReference type="EMBL" id="CP019698">
    <property type="protein sequence ID" value="AQS60573.1"/>
    <property type="molecule type" value="Genomic_DNA"/>
</dbReference>
<dbReference type="GO" id="GO:0003755">
    <property type="term" value="F:peptidyl-prolyl cis-trans isomerase activity"/>
    <property type="evidence" value="ECO:0007669"/>
    <property type="project" value="UniProtKB-UniRule"/>
</dbReference>
<name>A0A1S6J0L8_9FIRM</name>
<keyword evidence="3 4" id="KW-0413">Isomerase</keyword>
<dbReference type="Pfam" id="PF00160">
    <property type="entry name" value="Pro_isomerase"/>
    <property type="match status" value="1"/>
</dbReference>
<dbReference type="CDD" id="cd00317">
    <property type="entry name" value="cyclophilin"/>
    <property type="match status" value="1"/>
</dbReference>
<dbReference type="SUPFAM" id="SSF50891">
    <property type="entry name" value="Cyclophilin-like"/>
    <property type="match status" value="1"/>
</dbReference>
<dbReference type="InterPro" id="IPR029000">
    <property type="entry name" value="Cyclophilin-like_dom_sf"/>
</dbReference>
<organism evidence="6 7">
    <name type="scientific">Desulforamulus ferrireducens</name>
    <dbReference type="NCBI Taxonomy" id="1833852"/>
    <lineage>
        <taxon>Bacteria</taxon>
        <taxon>Bacillati</taxon>
        <taxon>Bacillota</taxon>
        <taxon>Clostridia</taxon>
        <taxon>Eubacteriales</taxon>
        <taxon>Peptococcaceae</taxon>
        <taxon>Desulforamulus</taxon>
    </lineage>
</organism>
<evidence type="ECO:0000313" key="7">
    <source>
        <dbReference type="Proteomes" id="UP000189464"/>
    </source>
</evidence>
<evidence type="ECO:0000259" key="5">
    <source>
        <dbReference type="PROSITE" id="PS50072"/>
    </source>
</evidence>
<keyword evidence="7" id="KW-1185">Reference proteome</keyword>
<dbReference type="InterPro" id="IPR020892">
    <property type="entry name" value="Cyclophilin-type_PPIase_CS"/>
</dbReference>
<evidence type="ECO:0000313" key="6">
    <source>
        <dbReference type="EMBL" id="AQS60573.1"/>
    </source>
</evidence>
<comment type="similarity">
    <text evidence="4">Belongs to the cyclophilin-type PPIase family.</text>
</comment>
<dbReference type="AlphaFoldDB" id="A0A1S6J0L8"/>
<dbReference type="KEGG" id="dfg:B0537_10095"/>
<protein>
    <recommendedName>
        <fullName evidence="4">Peptidyl-prolyl cis-trans isomerase</fullName>
        <shortName evidence="4">PPIase</shortName>
        <ecNumber evidence="4">5.2.1.8</ecNumber>
    </recommendedName>
</protein>
<evidence type="ECO:0000256" key="4">
    <source>
        <dbReference type="RuleBase" id="RU363019"/>
    </source>
</evidence>
<dbReference type="PANTHER" id="PTHR45625">
    <property type="entry name" value="PEPTIDYL-PROLYL CIS-TRANS ISOMERASE-RELATED"/>
    <property type="match status" value="1"/>
</dbReference>